<dbReference type="Proteomes" id="UP001066276">
    <property type="component" value="Chromosome 4_2"/>
</dbReference>
<reference evidence="2" key="1">
    <citation type="journal article" date="2022" name="bioRxiv">
        <title>Sequencing and chromosome-scale assembly of the giantPleurodeles waltlgenome.</title>
        <authorList>
            <person name="Brown T."/>
            <person name="Elewa A."/>
            <person name="Iarovenko S."/>
            <person name="Subramanian E."/>
            <person name="Araus A.J."/>
            <person name="Petzold A."/>
            <person name="Susuki M."/>
            <person name="Suzuki K.-i.T."/>
            <person name="Hayashi T."/>
            <person name="Toyoda A."/>
            <person name="Oliveira C."/>
            <person name="Osipova E."/>
            <person name="Leigh N.D."/>
            <person name="Simon A."/>
            <person name="Yun M.H."/>
        </authorList>
    </citation>
    <scope>NUCLEOTIDE SEQUENCE</scope>
    <source>
        <strain evidence="2">20211129_DDA</strain>
        <tissue evidence="2">Liver</tissue>
    </source>
</reference>
<dbReference type="AlphaFoldDB" id="A0AAV7SB50"/>
<protein>
    <submittedName>
        <fullName evidence="2">Uncharacterized protein</fullName>
    </submittedName>
</protein>
<evidence type="ECO:0000313" key="3">
    <source>
        <dbReference type="Proteomes" id="UP001066276"/>
    </source>
</evidence>
<evidence type="ECO:0000313" key="2">
    <source>
        <dbReference type="EMBL" id="KAJ1162031.1"/>
    </source>
</evidence>
<organism evidence="2 3">
    <name type="scientific">Pleurodeles waltl</name>
    <name type="common">Iberian ribbed newt</name>
    <dbReference type="NCBI Taxonomy" id="8319"/>
    <lineage>
        <taxon>Eukaryota</taxon>
        <taxon>Metazoa</taxon>
        <taxon>Chordata</taxon>
        <taxon>Craniata</taxon>
        <taxon>Vertebrata</taxon>
        <taxon>Euteleostomi</taxon>
        <taxon>Amphibia</taxon>
        <taxon>Batrachia</taxon>
        <taxon>Caudata</taxon>
        <taxon>Salamandroidea</taxon>
        <taxon>Salamandridae</taxon>
        <taxon>Pleurodelinae</taxon>
        <taxon>Pleurodeles</taxon>
    </lineage>
</organism>
<feature type="region of interest" description="Disordered" evidence="1">
    <location>
        <begin position="156"/>
        <end position="192"/>
    </location>
</feature>
<feature type="compositionally biased region" description="Low complexity" evidence="1">
    <location>
        <begin position="34"/>
        <end position="49"/>
    </location>
</feature>
<gene>
    <name evidence="2" type="ORF">NDU88_002510</name>
</gene>
<feature type="region of interest" description="Disordered" evidence="1">
    <location>
        <begin position="25"/>
        <end position="49"/>
    </location>
</feature>
<proteinExistence type="predicted"/>
<comment type="caution">
    <text evidence="2">The sequence shown here is derived from an EMBL/GenBank/DDBJ whole genome shotgun (WGS) entry which is preliminary data.</text>
</comment>
<name>A0AAV7SB50_PLEWA</name>
<dbReference type="EMBL" id="JANPWB010000008">
    <property type="protein sequence ID" value="KAJ1162031.1"/>
    <property type="molecule type" value="Genomic_DNA"/>
</dbReference>
<sequence>MYYGCRQINMVYPCSECVERTLRETESRNHGVAEPTSSPERSGRSGPRTPALGAIQVYWGNWGDSASQAPLVCSWFLARALTGAAVGATDVQPSGKKNLSVRGLRLRPVWVSREAGRIARAGAVQLRPRRGEATLMPARGARQENARDAPWCERLRPGRRRGHAGGSPFGSPWLREPPGGTEGTQLCSPLRSSAQRIWPVKKEIRGEPK</sequence>
<feature type="compositionally biased region" description="Polar residues" evidence="1">
    <location>
        <begin position="183"/>
        <end position="192"/>
    </location>
</feature>
<evidence type="ECO:0000256" key="1">
    <source>
        <dbReference type="SAM" id="MobiDB-lite"/>
    </source>
</evidence>
<accession>A0AAV7SB50</accession>
<keyword evidence="3" id="KW-1185">Reference proteome</keyword>